<proteinExistence type="predicted"/>
<name>A0A6J7WID8_9CAUD</name>
<evidence type="ECO:0000313" key="1">
    <source>
        <dbReference type="EMBL" id="CAB5194741.1"/>
    </source>
</evidence>
<keyword evidence="1" id="KW-0489">Methyltransferase</keyword>
<dbReference type="Gene3D" id="3.40.50.150">
    <property type="entry name" value="Vaccinia Virus protein VP39"/>
    <property type="match status" value="1"/>
</dbReference>
<sequence>MTIPKTLNLGSGKDWKDSYFNADILLRVNPDWWCDISKVEFGSVIDSHRFGKVEIKKGMFERIVANDVLEHIPDLIQAMTNCKDLLADKGEFHISVPYELSLGAWQDPTHVRAFNENSWLYYTDWHWYLGWQDRFNLSSMEFKLSEFGQEMMDKSIPDQEILRTPRAVDSMKVVLTKISL</sequence>
<organism evidence="1">
    <name type="scientific">uncultured Caudovirales phage</name>
    <dbReference type="NCBI Taxonomy" id="2100421"/>
    <lineage>
        <taxon>Viruses</taxon>
        <taxon>Duplodnaviria</taxon>
        <taxon>Heunggongvirae</taxon>
        <taxon>Uroviricota</taxon>
        <taxon>Caudoviricetes</taxon>
        <taxon>Peduoviridae</taxon>
        <taxon>Maltschvirus</taxon>
        <taxon>Maltschvirus maltsch</taxon>
    </lineage>
</organism>
<dbReference type="GO" id="GO:0032259">
    <property type="term" value="P:methylation"/>
    <property type="evidence" value="ECO:0007669"/>
    <property type="project" value="UniProtKB-KW"/>
</dbReference>
<dbReference type="InterPro" id="IPR029063">
    <property type="entry name" value="SAM-dependent_MTases_sf"/>
</dbReference>
<dbReference type="GO" id="GO:0008168">
    <property type="term" value="F:methyltransferase activity"/>
    <property type="evidence" value="ECO:0007669"/>
    <property type="project" value="UniProtKB-KW"/>
</dbReference>
<protein>
    <submittedName>
        <fullName evidence="1">Methyltransferase domain containing protein</fullName>
    </submittedName>
</protein>
<dbReference type="EMBL" id="LR798223">
    <property type="protein sequence ID" value="CAB5194741.1"/>
    <property type="molecule type" value="Genomic_DNA"/>
</dbReference>
<dbReference type="SUPFAM" id="SSF53335">
    <property type="entry name" value="S-adenosyl-L-methionine-dependent methyltransferases"/>
    <property type="match status" value="1"/>
</dbReference>
<accession>A0A6J7WID8</accession>
<dbReference type="Pfam" id="PF13489">
    <property type="entry name" value="Methyltransf_23"/>
    <property type="match status" value="1"/>
</dbReference>
<reference evidence="1" key="1">
    <citation type="submission" date="2020-05" db="EMBL/GenBank/DDBJ databases">
        <authorList>
            <person name="Chiriac C."/>
            <person name="Salcher M."/>
            <person name="Ghai R."/>
            <person name="Kavagutti S V."/>
        </authorList>
    </citation>
    <scope>NUCLEOTIDE SEQUENCE</scope>
</reference>
<gene>
    <name evidence="1" type="ORF">UFOVP177_32</name>
</gene>
<keyword evidence="1" id="KW-0808">Transferase</keyword>